<evidence type="ECO:0000313" key="11">
    <source>
        <dbReference type="EMBL" id="MET4579156.1"/>
    </source>
</evidence>
<dbReference type="PANTHER" id="PTHR24221:SF632">
    <property type="entry name" value="ATP-DEPENDENT LIPID A-CORE FLIPPASE"/>
    <property type="match status" value="1"/>
</dbReference>
<keyword evidence="5" id="KW-0067">ATP-binding</keyword>
<sequence>MLVTCKKIWELLTPAEQRKAIWILLLISAMALLQTAGVLSIAPFLAVLARPGIIQENAWLSSVYARYGFSDSVTFIFALGLITMVAVVASSIFKAITLHVVSRFIQMQRQSLGTRLLSQYLRQPYEFFLTRNPSELAKNVLSDVDQLVFDLLQPLSIVVAQGAVALAMTLLVLAYDPQMALWIVAAVGTLYGVIYFSVRKRLAFIGAARQAANIRRYQSCHEVISGIKDVKLTQAKEMYLRDFSEASRETSRRSAAADTLSQAPLYLVEAAGYTGLIAIALVLLWRSGDVSHVLPTIGLYGFAAYRLLPALQSMYSGLTKLKFSGAVLEPIHRDLSMPGEDQRVSHNVIVPQHEIRLEGVSYAYPSAKDKPVLKNRTLVIPARKITGISGQSGVGKSTVMDIVLGLLHPHTGALLVDGKSVTPQDVGAWQRSIGYVPQHIYLADTSVAENIAFGVAKDLIDMKAVESAARAAHIHDFIVGELSAGYQSLVGDRGIRLSGGQRQRLGIARALYRDPPVLCMDEATSALDGPTEEAVNGAIRSLSGSKTVVIIAHRQSTLDACDHVLEIIG</sequence>
<keyword evidence="4" id="KW-0547">Nucleotide-binding</keyword>
<evidence type="ECO:0000259" key="10">
    <source>
        <dbReference type="PROSITE" id="PS50929"/>
    </source>
</evidence>
<feature type="transmembrane region" description="Helical" evidence="8">
    <location>
        <begin position="20"/>
        <end position="53"/>
    </location>
</feature>
<dbReference type="SUPFAM" id="SSF90123">
    <property type="entry name" value="ABC transporter transmembrane region"/>
    <property type="match status" value="1"/>
</dbReference>
<dbReference type="Pfam" id="PF00005">
    <property type="entry name" value="ABC_tran"/>
    <property type="match status" value="1"/>
</dbReference>
<dbReference type="Gene3D" id="3.40.50.300">
    <property type="entry name" value="P-loop containing nucleotide triphosphate hydrolases"/>
    <property type="match status" value="1"/>
</dbReference>
<dbReference type="InterPro" id="IPR036640">
    <property type="entry name" value="ABC1_TM_sf"/>
</dbReference>
<feature type="transmembrane region" description="Helical" evidence="8">
    <location>
        <begin position="155"/>
        <end position="173"/>
    </location>
</feature>
<dbReference type="PANTHER" id="PTHR24221">
    <property type="entry name" value="ATP-BINDING CASSETTE SUB-FAMILY B"/>
    <property type="match status" value="1"/>
</dbReference>
<feature type="domain" description="ABC transmembrane type-1" evidence="10">
    <location>
        <begin position="21"/>
        <end position="291"/>
    </location>
</feature>
<dbReference type="Proteomes" id="UP001549320">
    <property type="component" value="Unassembled WGS sequence"/>
</dbReference>
<dbReference type="RefSeq" id="WP_354446979.1">
    <property type="nucleotide sequence ID" value="NZ_JBEPSH010000008.1"/>
</dbReference>
<dbReference type="PROSITE" id="PS00211">
    <property type="entry name" value="ABC_TRANSPORTER_1"/>
    <property type="match status" value="1"/>
</dbReference>
<keyword evidence="3 8" id="KW-0812">Transmembrane</keyword>
<dbReference type="InterPro" id="IPR003593">
    <property type="entry name" value="AAA+_ATPase"/>
</dbReference>
<evidence type="ECO:0000256" key="8">
    <source>
        <dbReference type="SAM" id="Phobius"/>
    </source>
</evidence>
<dbReference type="EMBL" id="JBEPSH010000008">
    <property type="protein sequence ID" value="MET4579156.1"/>
    <property type="molecule type" value="Genomic_DNA"/>
</dbReference>
<comment type="caution">
    <text evidence="11">The sequence shown here is derived from an EMBL/GenBank/DDBJ whole genome shotgun (WGS) entry which is preliminary data.</text>
</comment>
<evidence type="ECO:0000256" key="4">
    <source>
        <dbReference type="ARBA" id="ARBA00022741"/>
    </source>
</evidence>
<protein>
    <submittedName>
        <fullName evidence="11">ABC-type multidrug transport system fused ATPase/permease subunit</fullName>
    </submittedName>
</protein>
<evidence type="ECO:0000313" key="12">
    <source>
        <dbReference type="Proteomes" id="UP001549320"/>
    </source>
</evidence>
<dbReference type="InterPro" id="IPR011527">
    <property type="entry name" value="ABC1_TM_dom"/>
</dbReference>
<dbReference type="InterPro" id="IPR017871">
    <property type="entry name" value="ABC_transporter-like_CS"/>
</dbReference>
<keyword evidence="2" id="KW-1003">Cell membrane</keyword>
<dbReference type="InterPro" id="IPR003439">
    <property type="entry name" value="ABC_transporter-like_ATP-bd"/>
</dbReference>
<gene>
    <name evidence="11" type="ORF">ABIE13_004279</name>
</gene>
<dbReference type="SMART" id="SM00382">
    <property type="entry name" value="AAA"/>
    <property type="match status" value="1"/>
</dbReference>
<keyword evidence="12" id="KW-1185">Reference proteome</keyword>
<feature type="transmembrane region" description="Helical" evidence="8">
    <location>
        <begin position="263"/>
        <end position="284"/>
    </location>
</feature>
<dbReference type="PROSITE" id="PS50893">
    <property type="entry name" value="ABC_TRANSPORTER_2"/>
    <property type="match status" value="1"/>
</dbReference>
<feature type="transmembrane region" description="Helical" evidence="8">
    <location>
        <begin position="73"/>
        <end position="101"/>
    </location>
</feature>
<feature type="domain" description="ABC transporter" evidence="9">
    <location>
        <begin position="355"/>
        <end position="568"/>
    </location>
</feature>
<dbReference type="SUPFAM" id="SSF52540">
    <property type="entry name" value="P-loop containing nucleoside triphosphate hydrolases"/>
    <property type="match status" value="1"/>
</dbReference>
<dbReference type="PROSITE" id="PS50929">
    <property type="entry name" value="ABC_TM1F"/>
    <property type="match status" value="1"/>
</dbReference>
<evidence type="ECO:0000256" key="7">
    <source>
        <dbReference type="ARBA" id="ARBA00023136"/>
    </source>
</evidence>
<accession>A0ABV2QDP3</accession>
<organism evidence="11 12">
    <name type="scientific">Ottowia thiooxydans</name>
    <dbReference type="NCBI Taxonomy" id="219182"/>
    <lineage>
        <taxon>Bacteria</taxon>
        <taxon>Pseudomonadati</taxon>
        <taxon>Pseudomonadota</taxon>
        <taxon>Betaproteobacteria</taxon>
        <taxon>Burkholderiales</taxon>
        <taxon>Comamonadaceae</taxon>
        <taxon>Ottowia</taxon>
    </lineage>
</organism>
<comment type="subcellular location">
    <subcellularLocation>
        <location evidence="1">Cell membrane</location>
        <topology evidence="1">Multi-pass membrane protein</topology>
    </subcellularLocation>
</comment>
<evidence type="ECO:0000256" key="5">
    <source>
        <dbReference type="ARBA" id="ARBA00022840"/>
    </source>
</evidence>
<evidence type="ECO:0000256" key="3">
    <source>
        <dbReference type="ARBA" id="ARBA00022692"/>
    </source>
</evidence>
<reference evidence="11 12" key="1">
    <citation type="submission" date="2024-06" db="EMBL/GenBank/DDBJ databases">
        <title>Sorghum-associated microbial communities from plants grown in Nebraska, USA.</title>
        <authorList>
            <person name="Schachtman D."/>
        </authorList>
    </citation>
    <scope>NUCLEOTIDE SEQUENCE [LARGE SCALE GENOMIC DNA]</scope>
    <source>
        <strain evidence="11 12">2709</strain>
    </source>
</reference>
<evidence type="ECO:0000259" key="9">
    <source>
        <dbReference type="PROSITE" id="PS50893"/>
    </source>
</evidence>
<keyword evidence="6 8" id="KW-1133">Transmembrane helix</keyword>
<dbReference type="InterPro" id="IPR027417">
    <property type="entry name" value="P-loop_NTPase"/>
</dbReference>
<keyword evidence="7 8" id="KW-0472">Membrane</keyword>
<dbReference type="InterPro" id="IPR039421">
    <property type="entry name" value="Type_1_exporter"/>
</dbReference>
<name>A0ABV2QDP3_9BURK</name>
<proteinExistence type="predicted"/>
<evidence type="ECO:0000256" key="1">
    <source>
        <dbReference type="ARBA" id="ARBA00004651"/>
    </source>
</evidence>
<dbReference type="Gene3D" id="1.20.1560.10">
    <property type="entry name" value="ABC transporter type 1, transmembrane domain"/>
    <property type="match status" value="1"/>
</dbReference>
<feature type="transmembrane region" description="Helical" evidence="8">
    <location>
        <begin position="179"/>
        <end position="198"/>
    </location>
</feature>
<evidence type="ECO:0000256" key="6">
    <source>
        <dbReference type="ARBA" id="ARBA00022989"/>
    </source>
</evidence>
<dbReference type="Pfam" id="PF00664">
    <property type="entry name" value="ABC_membrane"/>
    <property type="match status" value="1"/>
</dbReference>
<evidence type="ECO:0000256" key="2">
    <source>
        <dbReference type="ARBA" id="ARBA00022475"/>
    </source>
</evidence>